<dbReference type="InterPro" id="IPR013210">
    <property type="entry name" value="LRR_N_plant-typ"/>
</dbReference>
<accession>A0A2P5ABE3</accession>
<evidence type="ECO:0000256" key="8">
    <source>
        <dbReference type="ARBA" id="ARBA00023170"/>
    </source>
</evidence>
<evidence type="ECO:0000313" key="13">
    <source>
        <dbReference type="Proteomes" id="UP000237105"/>
    </source>
</evidence>
<keyword evidence="6 10" id="KW-1133">Transmembrane helix</keyword>
<evidence type="ECO:0000256" key="6">
    <source>
        <dbReference type="ARBA" id="ARBA00022989"/>
    </source>
</evidence>
<evidence type="ECO:0000256" key="5">
    <source>
        <dbReference type="ARBA" id="ARBA00022737"/>
    </source>
</evidence>
<evidence type="ECO:0000256" key="9">
    <source>
        <dbReference type="ARBA" id="ARBA00023180"/>
    </source>
</evidence>
<organism evidence="12 13">
    <name type="scientific">Parasponia andersonii</name>
    <name type="common">Sponia andersonii</name>
    <dbReference type="NCBI Taxonomy" id="3476"/>
    <lineage>
        <taxon>Eukaryota</taxon>
        <taxon>Viridiplantae</taxon>
        <taxon>Streptophyta</taxon>
        <taxon>Embryophyta</taxon>
        <taxon>Tracheophyta</taxon>
        <taxon>Spermatophyta</taxon>
        <taxon>Magnoliopsida</taxon>
        <taxon>eudicotyledons</taxon>
        <taxon>Gunneridae</taxon>
        <taxon>Pentapetalae</taxon>
        <taxon>rosids</taxon>
        <taxon>fabids</taxon>
        <taxon>Rosales</taxon>
        <taxon>Cannabaceae</taxon>
        <taxon>Parasponia</taxon>
    </lineage>
</organism>
<dbReference type="PANTHER" id="PTHR48063">
    <property type="entry name" value="LRR RECEPTOR-LIKE KINASE"/>
    <property type="match status" value="1"/>
</dbReference>
<gene>
    <name evidence="12" type="ORF">PanWU01x14_349040</name>
</gene>
<evidence type="ECO:0000256" key="7">
    <source>
        <dbReference type="ARBA" id="ARBA00023136"/>
    </source>
</evidence>
<evidence type="ECO:0000256" key="10">
    <source>
        <dbReference type="SAM" id="Phobius"/>
    </source>
</evidence>
<dbReference type="SUPFAM" id="SSF52058">
    <property type="entry name" value="L domain-like"/>
    <property type="match status" value="2"/>
</dbReference>
<dbReference type="Pfam" id="PF08263">
    <property type="entry name" value="LRRNT_2"/>
    <property type="match status" value="1"/>
</dbReference>
<evidence type="ECO:0000256" key="4">
    <source>
        <dbReference type="ARBA" id="ARBA00022729"/>
    </source>
</evidence>
<keyword evidence="3 10" id="KW-0812">Transmembrane</keyword>
<dbReference type="FunFam" id="3.80.10.10:FF:000041">
    <property type="entry name" value="LRR receptor-like serine/threonine-protein kinase ERECTA"/>
    <property type="match status" value="2"/>
</dbReference>
<evidence type="ECO:0000256" key="1">
    <source>
        <dbReference type="ARBA" id="ARBA00004479"/>
    </source>
</evidence>
<evidence type="ECO:0000313" key="12">
    <source>
        <dbReference type="EMBL" id="PON33858.1"/>
    </source>
</evidence>
<dbReference type="EMBL" id="JXTB01000697">
    <property type="protein sequence ID" value="PON33858.1"/>
    <property type="molecule type" value="Genomic_DNA"/>
</dbReference>
<name>A0A2P5ABE3_PARAD</name>
<dbReference type="InterPro" id="IPR046956">
    <property type="entry name" value="RLP23-like"/>
</dbReference>
<sequence length="647" mass="72154">ATIIGCFGNGDHSHVLCIEREKQALLSFKQDLVDPSNKLISWNVSEEEDCSKWDRVLCNNITGHVSELHLNDGFLKGKINPSSLNLKHLTHLDMSSNDFGGIIIPSFMGSLVSLRYLNLTRGGFNGMIPYQLGNLSSLRHFELANSIVDDFQLYVENLHWLSGPIPYAIGNLTSIVSLDFGFNSFDGDMPKSMGSLCNLEAIDLSSNIFNVEISKAFESLSSGCLSRKLKSLLLKDNAFVGQILDEIGEYKNLVLLSLRANKIYGPIPMSIGKLSTLNSLDTSFNQLNGSLPKSLGSLSKLKDLVLEGHVSEVHFANLTNLKGTKAYGNELSLVVSDYWIPPFHLDFHRDVPTSSMGQCLVSHPPSKRWIFPIIPCLGTSLTYLVRISLKDNLLSGEIPDCWKHWPSLGVIDLSNNNLTREIPSSIGSLHSLGVLLLRNNSLTGKIPNSLQNCSDWFGLDLSLNKLARTIPRWIGSLLQLQFLGLRSELLVGHLPNEICALFTLQILDVARNKLSGIIHQCFKNFTAMTAIIPPQSRPRTESGLGFEVSSFTGNQLCGPPLRHDCKQGQKTTLVDAEHGERKEEEEEEELYWFPLGVGVGFVVGFLGVIAPLLFSRIWRSAYFWFFQEYLWNKILDSFTKFKHILRT</sequence>
<dbReference type="Gene3D" id="3.80.10.10">
    <property type="entry name" value="Ribonuclease Inhibitor"/>
    <property type="match status" value="4"/>
</dbReference>
<dbReference type="Pfam" id="PF00560">
    <property type="entry name" value="LRR_1"/>
    <property type="match status" value="4"/>
</dbReference>
<feature type="domain" description="Leucine-rich repeat-containing N-terminal plant-type" evidence="11">
    <location>
        <begin position="20"/>
        <end position="59"/>
    </location>
</feature>
<evidence type="ECO:0000256" key="2">
    <source>
        <dbReference type="ARBA" id="ARBA00022614"/>
    </source>
</evidence>
<keyword evidence="7 10" id="KW-0472">Membrane</keyword>
<dbReference type="AlphaFoldDB" id="A0A2P5ABE3"/>
<keyword evidence="4" id="KW-0732">Signal</keyword>
<evidence type="ECO:0000256" key="3">
    <source>
        <dbReference type="ARBA" id="ARBA00022692"/>
    </source>
</evidence>
<protein>
    <submittedName>
        <fullName evidence="12">LRR domain containing protein</fullName>
    </submittedName>
</protein>
<dbReference type="PANTHER" id="PTHR48063:SF98">
    <property type="entry name" value="LRR RECEPTOR-LIKE SERINE_THREONINE-PROTEIN KINASE FLS2"/>
    <property type="match status" value="1"/>
</dbReference>
<dbReference type="STRING" id="3476.A0A2P5ABE3"/>
<feature type="non-terminal residue" evidence="12">
    <location>
        <position position="1"/>
    </location>
</feature>
<proteinExistence type="predicted"/>
<feature type="transmembrane region" description="Helical" evidence="10">
    <location>
        <begin position="591"/>
        <end position="614"/>
    </location>
</feature>
<evidence type="ECO:0000259" key="11">
    <source>
        <dbReference type="Pfam" id="PF08263"/>
    </source>
</evidence>
<dbReference type="InterPro" id="IPR032675">
    <property type="entry name" value="LRR_dom_sf"/>
</dbReference>
<dbReference type="GO" id="GO:0016020">
    <property type="term" value="C:membrane"/>
    <property type="evidence" value="ECO:0007669"/>
    <property type="project" value="UniProtKB-SubCell"/>
</dbReference>
<keyword evidence="8" id="KW-0675">Receptor</keyword>
<dbReference type="Proteomes" id="UP000237105">
    <property type="component" value="Unassembled WGS sequence"/>
</dbReference>
<keyword evidence="9" id="KW-0325">Glycoprotein</keyword>
<keyword evidence="2" id="KW-0433">Leucine-rich repeat</keyword>
<keyword evidence="13" id="KW-1185">Reference proteome</keyword>
<reference evidence="13" key="1">
    <citation type="submission" date="2016-06" db="EMBL/GenBank/DDBJ databases">
        <title>Parallel loss of symbiosis genes in relatives of nitrogen-fixing non-legume Parasponia.</title>
        <authorList>
            <person name="Van Velzen R."/>
            <person name="Holmer R."/>
            <person name="Bu F."/>
            <person name="Rutten L."/>
            <person name="Van Zeijl A."/>
            <person name="Liu W."/>
            <person name="Santuari L."/>
            <person name="Cao Q."/>
            <person name="Sharma T."/>
            <person name="Shen D."/>
            <person name="Roswanjaya Y."/>
            <person name="Wardhani T."/>
            <person name="Kalhor M.S."/>
            <person name="Jansen J."/>
            <person name="Van den Hoogen J."/>
            <person name="Gungor B."/>
            <person name="Hartog M."/>
            <person name="Hontelez J."/>
            <person name="Verver J."/>
            <person name="Yang W.-C."/>
            <person name="Schijlen E."/>
            <person name="Repin R."/>
            <person name="Schilthuizen M."/>
            <person name="Schranz E."/>
            <person name="Heidstra R."/>
            <person name="Miyata K."/>
            <person name="Fedorova E."/>
            <person name="Kohlen W."/>
            <person name="Bisseling T."/>
            <person name="Smit S."/>
            <person name="Geurts R."/>
        </authorList>
    </citation>
    <scope>NUCLEOTIDE SEQUENCE [LARGE SCALE GENOMIC DNA]</scope>
    <source>
        <strain evidence="13">cv. WU1-14</strain>
    </source>
</reference>
<dbReference type="OrthoDB" id="1600340at2759"/>
<comment type="subcellular location">
    <subcellularLocation>
        <location evidence="1">Membrane</location>
        <topology evidence="1">Single-pass type I membrane protein</topology>
    </subcellularLocation>
</comment>
<keyword evidence="5" id="KW-0677">Repeat</keyword>
<comment type="caution">
    <text evidence="12">The sequence shown here is derived from an EMBL/GenBank/DDBJ whole genome shotgun (WGS) entry which is preliminary data.</text>
</comment>
<dbReference type="InterPro" id="IPR001611">
    <property type="entry name" value="Leu-rich_rpt"/>
</dbReference>